<evidence type="ECO:0000313" key="1">
    <source>
        <dbReference type="EMBL" id="SVC62248.1"/>
    </source>
</evidence>
<sequence>VNRNSKISIIQHISYRLGESKCLEHEENGSMNRPQMLSMALASLRSEFGLDPNSNRTTIANQLKVLYTDSLERRSIRLSFINKKSFYKSGSDIKPGMSKTDYARIVAA</sequence>
<reference evidence="1" key="1">
    <citation type="submission" date="2018-05" db="EMBL/GenBank/DDBJ databases">
        <authorList>
            <person name="Lanie J.A."/>
            <person name="Ng W.-L."/>
            <person name="Kazmierczak K.M."/>
            <person name="Andrzejewski T.M."/>
            <person name="Davidsen T.M."/>
            <person name="Wayne K.J."/>
            <person name="Tettelin H."/>
            <person name="Glass J.I."/>
            <person name="Rusch D."/>
            <person name="Podicherti R."/>
            <person name="Tsui H.-C.T."/>
            <person name="Winkler M.E."/>
        </authorList>
    </citation>
    <scope>NUCLEOTIDE SEQUENCE</scope>
</reference>
<accession>A0A382NP30</accession>
<dbReference type="EMBL" id="UINC01101437">
    <property type="protein sequence ID" value="SVC62248.1"/>
    <property type="molecule type" value="Genomic_DNA"/>
</dbReference>
<proteinExistence type="predicted"/>
<dbReference type="AlphaFoldDB" id="A0A382NP30"/>
<protein>
    <submittedName>
        <fullName evidence="1">Uncharacterized protein</fullName>
    </submittedName>
</protein>
<gene>
    <name evidence="1" type="ORF">METZ01_LOCUS315102</name>
</gene>
<organism evidence="1">
    <name type="scientific">marine metagenome</name>
    <dbReference type="NCBI Taxonomy" id="408172"/>
    <lineage>
        <taxon>unclassified sequences</taxon>
        <taxon>metagenomes</taxon>
        <taxon>ecological metagenomes</taxon>
    </lineage>
</organism>
<feature type="non-terminal residue" evidence="1">
    <location>
        <position position="1"/>
    </location>
</feature>
<name>A0A382NP30_9ZZZZ</name>
<feature type="non-terminal residue" evidence="1">
    <location>
        <position position="108"/>
    </location>
</feature>